<sequence length="111" mass="11663">MTTPKITDLHEVAGRLLGEAQRAASGRAAETVVSGSVQRSTVIALTTDAEMAEHDSPPAALLHVISGRVRMHTHDEEWVLGAGQVTSVPSRRHALAALEDSAVLLTVALHG</sequence>
<proteinExistence type="predicted"/>
<dbReference type="SUPFAM" id="SSF51182">
    <property type="entry name" value="RmlC-like cupins"/>
    <property type="match status" value="1"/>
</dbReference>
<dbReference type="OrthoDB" id="5190473at2"/>
<dbReference type="InterPro" id="IPR014710">
    <property type="entry name" value="RmlC-like_jellyroll"/>
</dbReference>
<dbReference type="Gene3D" id="2.60.120.10">
    <property type="entry name" value="Jelly Rolls"/>
    <property type="match status" value="1"/>
</dbReference>
<reference evidence="2" key="1">
    <citation type="submission" date="2016-10" db="EMBL/GenBank/DDBJ databases">
        <authorList>
            <person name="Varghese N."/>
            <person name="Submissions S."/>
        </authorList>
    </citation>
    <scope>NUCLEOTIDE SEQUENCE [LARGE SCALE GENOMIC DNA]</scope>
    <source>
        <strain evidence="2">CGMCC 1.6963</strain>
    </source>
</reference>
<gene>
    <name evidence="1" type="ORF">SAMN05216199_2653</name>
</gene>
<name>A0A1H9VY49_9MICO</name>
<dbReference type="STRING" id="587636.SAMN05216199_2653"/>
<dbReference type="InterPro" id="IPR011051">
    <property type="entry name" value="RmlC_Cupin_sf"/>
</dbReference>
<evidence type="ECO:0008006" key="3">
    <source>
        <dbReference type="Google" id="ProtNLM"/>
    </source>
</evidence>
<evidence type="ECO:0000313" key="2">
    <source>
        <dbReference type="Proteomes" id="UP000199019"/>
    </source>
</evidence>
<keyword evidence="2" id="KW-1185">Reference proteome</keyword>
<organism evidence="1 2">
    <name type="scientific">Pedococcus cremeus</name>
    <dbReference type="NCBI Taxonomy" id="587636"/>
    <lineage>
        <taxon>Bacteria</taxon>
        <taxon>Bacillati</taxon>
        <taxon>Actinomycetota</taxon>
        <taxon>Actinomycetes</taxon>
        <taxon>Micrococcales</taxon>
        <taxon>Intrasporangiaceae</taxon>
        <taxon>Pedococcus</taxon>
    </lineage>
</organism>
<dbReference type="Proteomes" id="UP000199019">
    <property type="component" value="Unassembled WGS sequence"/>
</dbReference>
<protein>
    <recommendedName>
        <fullName evidence="3">Cupin 2 conserved barrel domain protein</fullName>
    </recommendedName>
</protein>
<dbReference type="PANTHER" id="PTHR37694">
    <property type="entry name" value="SLR8022 PROTEIN"/>
    <property type="match status" value="1"/>
</dbReference>
<dbReference type="EMBL" id="FOHB01000004">
    <property type="protein sequence ID" value="SES26676.1"/>
    <property type="molecule type" value="Genomic_DNA"/>
</dbReference>
<evidence type="ECO:0000313" key="1">
    <source>
        <dbReference type="EMBL" id="SES26676.1"/>
    </source>
</evidence>
<dbReference type="PANTHER" id="PTHR37694:SF1">
    <property type="entry name" value="SLR8022 PROTEIN"/>
    <property type="match status" value="1"/>
</dbReference>
<accession>A0A1H9VY49</accession>
<dbReference type="AlphaFoldDB" id="A0A1H9VY49"/>
<dbReference type="RefSeq" id="WP_091758831.1">
    <property type="nucleotide sequence ID" value="NZ_FOHB01000004.1"/>
</dbReference>